<dbReference type="AlphaFoldDB" id="A0A931IA75"/>
<evidence type="ECO:0000259" key="1">
    <source>
        <dbReference type="Pfam" id="PF01965"/>
    </source>
</evidence>
<dbReference type="Proteomes" id="UP000655751">
    <property type="component" value="Unassembled WGS sequence"/>
</dbReference>
<dbReference type="InterPro" id="IPR052158">
    <property type="entry name" value="INH-QAR"/>
</dbReference>
<protein>
    <submittedName>
        <fullName evidence="2">DJ-1/PfpI family protein</fullName>
    </submittedName>
</protein>
<comment type="caution">
    <text evidence="2">The sequence shown here is derived from an EMBL/GenBank/DDBJ whole genome shotgun (WGS) entry which is preliminary data.</text>
</comment>
<dbReference type="CDD" id="cd03139">
    <property type="entry name" value="GATase1_PfpI_2"/>
    <property type="match status" value="1"/>
</dbReference>
<reference evidence="2" key="1">
    <citation type="submission" date="2020-11" db="EMBL/GenBank/DDBJ databases">
        <title>Nocardia NEAU-351.nov., a novel actinomycete isolated from the cow dung.</title>
        <authorList>
            <person name="Zhang X."/>
        </authorList>
    </citation>
    <scope>NUCLEOTIDE SEQUENCE</scope>
    <source>
        <strain evidence="2">NEAU-351</strain>
    </source>
</reference>
<evidence type="ECO:0000313" key="2">
    <source>
        <dbReference type="EMBL" id="MBH0777822.1"/>
    </source>
</evidence>
<feature type="domain" description="DJ-1/PfpI" evidence="1">
    <location>
        <begin position="2"/>
        <end position="161"/>
    </location>
</feature>
<dbReference type="RefSeq" id="WP_196150149.1">
    <property type="nucleotide sequence ID" value="NZ_JADMLG010000006.1"/>
</dbReference>
<evidence type="ECO:0000313" key="3">
    <source>
        <dbReference type="Proteomes" id="UP000655751"/>
    </source>
</evidence>
<dbReference type="SUPFAM" id="SSF52317">
    <property type="entry name" value="Class I glutamine amidotransferase-like"/>
    <property type="match status" value="1"/>
</dbReference>
<sequence>MQIAFALYDRFTALDIIGPFQVLAEIPGVTATFVAEKPGPVRDHTGALSLVATASFDETTAPRMIVVPGGLVDPNGADDPVVRWIRAVHPTTTWTASVCTGSIYLARAGVLDGIEATSHWGSLEQLASLGAVPSAERVVIRGRIATAAGVSAGIDLGLTLAARLAGADVAKAIQLAIEYDPQPPFDAGSPAKAGPEIMELVMSTLHDPAHAE</sequence>
<dbReference type="PANTHER" id="PTHR43130">
    <property type="entry name" value="ARAC-FAMILY TRANSCRIPTIONAL REGULATOR"/>
    <property type="match status" value="1"/>
</dbReference>
<accession>A0A931IA75</accession>
<proteinExistence type="predicted"/>
<keyword evidence="3" id="KW-1185">Reference proteome</keyword>
<dbReference type="Gene3D" id="3.40.50.880">
    <property type="match status" value="1"/>
</dbReference>
<organism evidence="2 3">
    <name type="scientific">Nocardia bovistercoris</name>
    <dbReference type="NCBI Taxonomy" id="2785916"/>
    <lineage>
        <taxon>Bacteria</taxon>
        <taxon>Bacillati</taxon>
        <taxon>Actinomycetota</taxon>
        <taxon>Actinomycetes</taxon>
        <taxon>Mycobacteriales</taxon>
        <taxon>Nocardiaceae</taxon>
        <taxon>Nocardia</taxon>
    </lineage>
</organism>
<dbReference type="Pfam" id="PF01965">
    <property type="entry name" value="DJ-1_PfpI"/>
    <property type="match status" value="1"/>
</dbReference>
<dbReference type="InterPro" id="IPR002818">
    <property type="entry name" value="DJ-1/PfpI"/>
</dbReference>
<gene>
    <name evidence="2" type="ORF">IT779_16220</name>
</gene>
<dbReference type="PANTHER" id="PTHR43130:SF2">
    <property type="entry name" value="DJ-1_PFPI DOMAIN-CONTAINING PROTEIN"/>
    <property type="match status" value="1"/>
</dbReference>
<dbReference type="EMBL" id="JADMLG010000006">
    <property type="protein sequence ID" value="MBH0777822.1"/>
    <property type="molecule type" value="Genomic_DNA"/>
</dbReference>
<dbReference type="GO" id="GO:0006355">
    <property type="term" value="P:regulation of DNA-templated transcription"/>
    <property type="evidence" value="ECO:0007669"/>
    <property type="project" value="TreeGrafter"/>
</dbReference>
<name>A0A931IA75_9NOCA</name>
<dbReference type="InterPro" id="IPR029062">
    <property type="entry name" value="Class_I_gatase-like"/>
</dbReference>